<protein>
    <submittedName>
        <fullName evidence="10">ABC transporter permease</fullName>
    </submittedName>
</protein>
<accession>A0A838ZLF9</accession>
<dbReference type="InterPro" id="IPR025857">
    <property type="entry name" value="MacB_PCD"/>
</dbReference>
<evidence type="ECO:0000256" key="3">
    <source>
        <dbReference type="ARBA" id="ARBA00022475"/>
    </source>
</evidence>
<dbReference type="PANTHER" id="PTHR30489">
    <property type="entry name" value="LIPOPROTEIN-RELEASING SYSTEM TRANSMEMBRANE PROTEIN LOLE"/>
    <property type="match status" value="1"/>
</dbReference>
<evidence type="ECO:0000256" key="6">
    <source>
        <dbReference type="ARBA" id="ARBA00023136"/>
    </source>
</evidence>
<feature type="domain" description="MacB-like periplasmic core" evidence="9">
    <location>
        <begin position="159"/>
        <end position="378"/>
    </location>
</feature>
<dbReference type="InterPro" id="IPR051447">
    <property type="entry name" value="Lipoprotein-release_system"/>
</dbReference>
<evidence type="ECO:0000259" key="8">
    <source>
        <dbReference type="Pfam" id="PF02687"/>
    </source>
</evidence>
<feature type="transmembrane region" description="Helical" evidence="7">
    <location>
        <begin position="61"/>
        <end position="82"/>
    </location>
</feature>
<sequence length="528" mass="58843">MKNVSLFIARRYNTYTLLISMALILISSLMVGTLIYSGNLSLKIIRDLLFPEQILSNNQQILIVVLMLGYLLIQTTAIYLLFNKLLKSIPKNYKLGIAFLIAFISLGTAGFLIFKNLNQSIGINALNLVLISTGLLSIIFGLLNYIFSKRKITGVNIITSIAVFAITIATCALFVILSVFSGLEKMNIQFFSNVNPDLKISPSKGKTLTDLEVITAKLDKKPQVLSYSKVIEEKVSVEFENKQDIAYIKGIDKNYTNVVKVDTCIVHGSFLSFENPNEILASDGIARRLQMYIDHQHASLLRMPKPGTGLISSENEAFNTALANPVGIFIINDQYDKYIYSPLELTQNLLELPPNSAYSIEIKLQPGLNLNTAKSALQNDLGNSVLVQTRQDLDSTFLKVMNVENLIIYLIFTLVIIIATFNLAGAIIIIILDKKTQIKTMWSFGMRLSQIKRIFFQTGLLITVFSILFGLGLGSALGILQNQFHLVMANAFVAFPFEFTLTNYFTVILTVFCIGGFVSWMVSRKLPV</sequence>
<feature type="transmembrane region" description="Helical" evidence="7">
    <location>
        <begin position="454"/>
        <end position="481"/>
    </location>
</feature>
<comment type="subcellular location">
    <subcellularLocation>
        <location evidence="1">Cell membrane</location>
        <topology evidence="1">Multi-pass membrane protein</topology>
    </subcellularLocation>
</comment>
<reference evidence="10 11" key="1">
    <citation type="submission" date="2020-07" db="EMBL/GenBank/DDBJ databases">
        <title>Moheibacter lacus sp. nov., a member of the family Flavobacteriaceae isolated from freshwater lake sediment.</title>
        <authorList>
            <person name="Liu Y."/>
        </authorList>
    </citation>
    <scope>NUCLEOTIDE SEQUENCE [LARGE SCALE GENOMIC DNA]</scope>
    <source>
        <strain evidence="10 11">BDHS18</strain>
    </source>
</reference>
<dbReference type="AlphaFoldDB" id="A0A838ZLF9"/>
<evidence type="ECO:0000256" key="5">
    <source>
        <dbReference type="ARBA" id="ARBA00022989"/>
    </source>
</evidence>
<dbReference type="Proteomes" id="UP000552241">
    <property type="component" value="Unassembled WGS sequence"/>
</dbReference>
<keyword evidence="6 7" id="KW-0472">Membrane</keyword>
<evidence type="ECO:0000313" key="10">
    <source>
        <dbReference type="EMBL" id="MBA5628366.1"/>
    </source>
</evidence>
<keyword evidence="3" id="KW-1003">Cell membrane</keyword>
<dbReference type="EMBL" id="JACDZE010000001">
    <property type="protein sequence ID" value="MBA5628366.1"/>
    <property type="molecule type" value="Genomic_DNA"/>
</dbReference>
<evidence type="ECO:0000256" key="1">
    <source>
        <dbReference type="ARBA" id="ARBA00004651"/>
    </source>
</evidence>
<dbReference type="GO" id="GO:0098797">
    <property type="term" value="C:plasma membrane protein complex"/>
    <property type="evidence" value="ECO:0007669"/>
    <property type="project" value="TreeGrafter"/>
</dbReference>
<evidence type="ECO:0000256" key="7">
    <source>
        <dbReference type="SAM" id="Phobius"/>
    </source>
</evidence>
<evidence type="ECO:0000259" key="9">
    <source>
        <dbReference type="Pfam" id="PF12704"/>
    </source>
</evidence>
<proteinExistence type="inferred from homology"/>
<comment type="similarity">
    <text evidence="2">Belongs to the ABC-4 integral membrane protein family. LolC/E subfamily.</text>
</comment>
<feature type="transmembrane region" description="Helical" evidence="7">
    <location>
        <begin position="94"/>
        <end position="114"/>
    </location>
</feature>
<name>A0A838ZLF9_9FLAO</name>
<dbReference type="PANTHER" id="PTHR30489:SF0">
    <property type="entry name" value="LIPOPROTEIN-RELEASING SYSTEM TRANSMEMBRANE PROTEIN LOLE"/>
    <property type="match status" value="1"/>
</dbReference>
<dbReference type="GO" id="GO:0044874">
    <property type="term" value="P:lipoprotein localization to outer membrane"/>
    <property type="evidence" value="ECO:0007669"/>
    <property type="project" value="TreeGrafter"/>
</dbReference>
<keyword evidence="4 7" id="KW-0812">Transmembrane</keyword>
<gene>
    <name evidence="10" type="ORF">HU137_01125</name>
</gene>
<feature type="transmembrane region" description="Helical" evidence="7">
    <location>
        <begin position="12"/>
        <end position="36"/>
    </location>
</feature>
<evidence type="ECO:0000313" key="11">
    <source>
        <dbReference type="Proteomes" id="UP000552241"/>
    </source>
</evidence>
<dbReference type="Pfam" id="PF02687">
    <property type="entry name" value="FtsX"/>
    <property type="match status" value="1"/>
</dbReference>
<feature type="transmembrane region" description="Helical" evidence="7">
    <location>
        <begin position="406"/>
        <end position="433"/>
    </location>
</feature>
<feature type="transmembrane region" description="Helical" evidence="7">
    <location>
        <begin position="126"/>
        <end position="147"/>
    </location>
</feature>
<evidence type="ECO:0000256" key="2">
    <source>
        <dbReference type="ARBA" id="ARBA00005236"/>
    </source>
</evidence>
<feature type="transmembrane region" description="Helical" evidence="7">
    <location>
        <begin position="501"/>
        <end position="522"/>
    </location>
</feature>
<comment type="caution">
    <text evidence="10">The sequence shown here is derived from an EMBL/GenBank/DDBJ whole genome shotgun (WGS) entry which is preliminary data.</text>
</comment>
<dbReference type="Pfam" id="PF12704">
    <property type="entry name" value="MacB_PCD"/>
    <property type="match status" value="1"/>
</dbReference>
<dbReference type="RefSeq" id="WP_182041969.1">
    <property type="nucleotide sequence ID" value="NZ_JACDZE010000001.1"/>
</dbReference>
<dbReference type="InterPro" id="IPR003838">
    <property type="entry name" value="ABC3_permease_C"/>
</dbReference>
<organism evidence="10 11">
    <name type="scientific">Moheibacter lacus</name>
    <dbReference type="NCBI Taxonomy" id="2745851"/>
    <lineage>
        <taxon>Bacteria</taxon>
        <taxon>Pseudomonadati</taxon>
        <taxon>Bacteroidota</taxon>
        <taxon>Flavobacteriia</taxon>
        <taxon>Flavobacteriales</taxon>
        <taxon>Weeksellaceae</taxon>
        <taxon>Moheibacter</taxon>
    </lineage>
</organism>
<keyword evidence="5 7" id="KW-1133">Transmembrane helix</keyword>
<feature type="transmembrane region" description="Helical" evidence="7">
    <location>
        <begin position="154"/>
        <end position="180"/>
    </location>
</feature>
<evidence type="ECO:0000256" key="4">
    <source>
        <dbReference type="ARBA" id="ARBA00022692"/>
    </source>
</evidence>
<keyword evidence="11" id="KW-1185">Reference proteome</keyword>
<feature type="domain" description="ABC3 transporter permease C-terminal" evidence="8">
    <location>
        <begin position="410"/>
        <end position="525"/>
    </location>
</feature>